<name>A0A0H4HXT3_9GAMM</name>
<dbReference type="EMBL" id="CP011494">
    <property type="protein sequence ID" value="AKO51481.1"/>
    <property type="molecule type" value="Genomic_DNA"/>
</dbReference>
<dbReference type="AlphaFoldDB" id="A0A0H4HXT3"/>
<proteinExistence type="predicted"/>
<dbReference type="KEGG" id="mpq:ABA45_02800"/>
<protein>
    <submittedName>
        <fullName evidence="1">Uncharacterized protein</fullName>
    </submittedName>
</protein>
<dbReference type="RefSeq" id="WP_048384256.1">
    <property type="nucleotide sequence ID" value="NZ_CP011494.1"/>
</dbReference>
<sequence>MTSLTRERSWLLDRNLLKLVYQCRRLIRSEFGVQLHLTEEHLEQHLAAYAGKSSSQTLVDTWECLLAQVPELRMKTEEHSKKIYRGIDIIDDTEVARITGAGQEADLSRKKKIIYRGQVLG</sequence>
<dbReference type="Proteomes" id="UP000036406">
    <property type="component" value="Chromosome"/>
</dbReference>
<keyword evidence="2" id="KW-1185">Reference proteome</keyword>
<reference evidence="1 2" key="1">
    <citation type="submission" date="2015-05" db="EMBL/GenBank/DDBJ databases">
        <title>Complete genome of Marinobacter psychrophilus strain 20041T isolated from sea-ice of the Canadian Basin.</title>
        <authorList>
            <person name="Song L."/>
            <person name="Ren L."/>
            <person name="Yu Y."/>
            <person name="Wang X."/>
        </authorList>
    </citation>
    <scope>NUCLEOTIDE SEQUENCE [LARGE SCALE GENOMIC DNA]</scope>
    <source>
        <strain evidence="1 2">20041</strain>
    </source>
</reference>
<organism evidence="1 2">
    <name type="scientific">Marinobacter psychrophilus</name>
    <dbReference type="NCBI Taxonomy" id="330734"/>
    <lineage>
        <taxon>Bacteria</taxon>
        <taxon>Pseudomonadati</taxon>
        <taxon>Pseudomonadota</taxon>
        <taxon>Gammaproteobacteria</taxon>
        <taxon>Pseudomonadales</taxon>
        <taxon>Marinobacteraceae</taxon>
        <taxon>Marinobacter</taxon>
    </lineage>
</organism>
<dbReference type="PATRIC" id="fig|330734.3.peg.626"/>
<evidence type="ECO:0000313" key="2">
    <source>
        <dbReference type="Proteomes" id="UP000036406"/>
    </source>
</evidence>
<gene>
    <name evidence="1" type="ORF">ABA45_02800</name>
</gene>
<evidence type="ECO:0000313" key="1">
    <source>
        <dbReference type="EMBL" id="AKO51481.1"/>
    </source>
</evidence>
<accession>A0A0H4HXT3</accession>